<name>A0ABS4AJY5_9PROT</name>
<evidence type="ECO:0000313" key="1">
    <source>
        <dbReference type="EMBL" id="MBP0447336.1"/>
    </source>
</evidence>
<accession>A0ABS4AJY5</accession>
<comment type="caution">
    <text evidence="1">The sequence shown here is derived from an EMBL/GenBank/DDBJ whole genome shotgun (WGS) entry which is preliminary data.</text>
</comment>
<reference evidence="1 2" key="1">
    <citation type="submission" date="2021-03" db="EMBL/GenBank/DDBJ databases">
        <authorList>
            <person name="So Y."/>
        </authorList>
    </citation>
    <scope>NUCLEOTIDE SEQUENCE [LARGE SCALE GENOMIC DNA]</scope>
    <source>
        <strain evidence="1 2">SSH11</strain>
    </source>
</reference>
<dbReference type="Proteomes" id="UP000681594">
    <property type="component" value="Unassembled WGS sequence"/>
</dbReference>
<dbReference type="RefSeq" id="WP_209381607.1">
    <property type="nucleotide sequence ID" value="NZ_JAGIZB010000032.1"/>
</dbReference>
<gene>
    <name evidence="1" type="ORF">J8J14_21440</name>
</gene>
<proteinExistence type="predicted"/>
<dbReference type="EMBL" id="JAGIZB010000032">
    <property type="protein sequence ID" value="MBP0447336.1"/>
    <property type="molecule type" value="Genomic_DNA"/>
</dbReference>
<evidence type="ECO:0000313" key="2">
    <source>
        <dbReference type="Proteomes" id="UP000681594"/>
    </source>
</evidence>
<organism evidence="1 2">
    <name type="scientific">Pararoseomonas baculiformis</name>
    <dbReference type="NCBI Taxonomy" id="2820812"/>
    <lineage>
        <taxon>Bacteria</taxon>
        <taxon>Pseudomonadati</taxon>
        <taxon>Pseudomonadota</taxon>
        <taxon>Alphaproteobacteria</taxon>
        <taxon>Acetobacterales</taxon>
        <taxon>Acetobacteraceae</taxon>
        <taxon>Pararoseomonas</taxon>
    </lineage>
</organism>
<keyword evidence="2" id="KW-1185">Reference proteome</keyword>
<sequence>MLDHTRSIPSPGPGEDTLARRIALCSEALAPPLGALSLQAEGAGWSRREIAAAVMAWAVTQATLLDGGEAVTEALMASLDMARLREPRA</sequence>
<protein>
    <submittedName>
        <fullName evidence="1">Uncharacterized protein</fullName>
    </submittedName>
</protein>